<protein>
    <submittedName>
        <fullName evidence="2">Gb|AAF67764.1</fullName>
    </submittedName>
</protein>
<accession>A0A090WUW5</accession>
<keyword evidence="1" id="KW-0812">Transmembrane</keyword>
<name>A0A090WUW5_9FLAO</name>
<comment type="caution">
    <text evidence="2">The sequence shown here is derived from an EMBL/GenBank/DDBJ whole genome shotgun (WGS) entry which is preliminary data.</text>
</comment>
<proteinExistence type="predicted"/>
<evidence type="ECO:0000313" key="3">
    <source>
        <dbReference type="Proteomes" id="UP000029643"/>
    </source>
</evidence>
<dbReference type="InterPro" id="IPR051624">
    <property type="entry name" value="RMD1/Sad1-interacting"/>
</dbReference>
<evidence type="ECO:0000256" key="1">
    <source>
        <dbReference type="SAM" id="Phobius"/>
    </source>
</evidence>
<dbReference type="PANTHER" id="PTHR16255:SF1">
    <property type="entry name" value="REQUIRED FOR MEIOTIC NUCLEAR DIVISION PROTEIN 1 HOMOLOG"/>
    <property type="match status" value="1"/>
</dbReference>
<evidence type="ECO:0000313" key="2">
    <source>
        <dbReference type="EMBL" id="GAL79189.1"/>
    </source>
</evidence>
<reference evidence="2 3" key="1">
    <citation type="journal article" date="2014" name="Genome Announc.">
        <title>Draft Genome Sequences of Marine Flavobacterium Algibacter lectus Strains SS8 and NR4.</title>
        <authorList>
            <person name="Takatani N."/>
            <person name="Nakanishi M."/>
            <person name="Meirelles P."/>
            <person name="Mino S."/>
            <person name="Suda W."/>
            <person name="Oshima K."/>
            <person name="Hattori M."/>
            <person name="Ohkuma M."/>
            <person name="Hosokawa M."/>
            <person name="Miyashita K."/>
            <person name="Thompson F.L."/>
            <person name="Niwa A."/>
            <person name="Sawabe T."/>
            <person name="Sawabe T."/>
        </authorList>
    </citation>
    <scope>NUCLEOTIDE SEQUENCE [LARGE SCALE GENOMIC DNA]</scope>
    <source>
        <strain evidence="3">JCM19274</strain>
    </source>
</reference>
<dbReference type="EMBL" id="BBNU01000005">
    <property type="protein sequence ID" value="GAL79189.1"/>
    <property type="molecule type" value="Genomic_DNA"/>
</dbReference>
<dbReference type="Proteomes" id="UP000029643">
    <property type="component" value="Unassembled WGS sequence"/>
</dbReference>
<gene>
    <name evidence="2" type="ORF">JCM19274_4274</name>
</gene>
<dbReference type="RefSeq" id="WP_262480731.1">
    <property type="nucleotide sequence ID" value="NZ_BBNU01000005.1"/>
</dbReference>
<dbReference type="PANTHER" id="PTHR16255">
    <property type="entry name" value="REQUIRED FOR MEIOTIC NUCLEAR DIVISION PROTEIN 1 HOMOLOG"/>
    <property type="match status" value="1"/>
</dbReference>
<keyword evidence="1" id="KW-0472">Membrane</keyword>
<feature type="transmembrane region" description="Helical" evidence="1">
    <location>
        <begin position="42"/>
        <end position="61"/>
    </location>
</feature>
<keyword evidence="1" id="KW-1133">Transmembrane helix</keyword>
<sequence length="62" mass="7542">MKRTFDLQDRYRLIHDRIEIIKDNLELFKDIMDHKESSRLEWIIIILIVIEVVDMFIGKILG</sequence>
<organism evidence="2 3">
    <name type="scientific">Algibacter lectus</name>
    <dbReference type="NCBI Taxonomy" id="221126"/>
    <lineage>
        <taxon>Bacteria</taxon>
        <taxon>Pseudomonadati</taxon>
        <taxon>Bacteroidota</taxon>
        <taxon>Flavobacteriia</taxon>
        <taxon>Flavobacteriales</taxon>
        <taxon>Flavobacteriaceae</taxon>
        <taxon>Algibacter</taxon>
    </lineage>
</organism>
<dbReference type="AlphaFoldDB" id="A0A090WUW5"/>